<dbReference type="Proteomes" id="UP001500886">
    <property type="component" value="Unassembled WGS sequence"/>
</dbReference>
<keyword evidence="4" id="KW-1185">Reference proteome</keyword>
<comment type="caution">
    <text evidence="3">The sequence shown here is derived from an EMBL/GenBank/DDBJ whole genome shotgun (WGS) entry which is preliminary data.</text>
</comment>
<keyword evidence="2" id="KW-0812">Transmembrane</keyword>
<keyword evidence="2" id="KW-1133">Transmembrane helix</keyword>
<protein>
    <recommendedName>
        <fullName evidence="5">DUF3618 domain-containing protein</fullName>
    </recommendedName>
</protein>
<keyword evidence="2" id="KW-0472">Membrane</keyword>
<proteinExistence type="predicted"/>
<evidence type="ECO:0000313" key="4">
    <source>
        <dbReference type="Proteomes" id="UP001500886"/>
    </source>
</evidence>
<organism evidence="3 4">
    <name type="scientific">Streptomyces luteosporeus</name>
    <dbReference type="NCBI Taxonomy" id="173856"/>
    <lineage>
        <taxon>Bacteria</taxon>
        <taxon>Bacillati</taxon>
        <taxon>Actinomycetota</taxon>
        <taxon>Actinomycetes</taxon>
        <taxon>Kitasatosporales</taxon>
        <taxon>Streptomycetaceae</taxon>
        <taxon>Streptomyces</taxon>
    </lineage>
</organism>
<reference evidence="4" key="1">
    <citation type="journal article" date="2019" name="Int. J. Syst. Evol. Microbiol.">
        <title>The Global Catalogue of Microorganisms (GCM) 10K type strain sequencing project: providing services to taxonomists for standard genome sequencing and annotation.</title>
        <authorList>
            <consortium name="The Broad Institute Genomics Platform"/>
            <consortium name="The Broad Institute Genome Sequencing Center for Infectious Disease"/>
            <person name="Wu L."/>
            <person name="Ma J."/>
        </authorList>
    </citation>
    <scope>NUCLEOTIDE SEQUENCE [LARGE SCALE GENOMIC DNA]</scope>
    <source>
        <strain evidence="4">JCM 4542</strain>
    </source>
</reference>
<sequence>MTIDPGHAARSAELAELRRSLDVGVVRIDGHLALLTQRSEQAERDLTDVTERVRALEHARWPLPSLAALTGTAALALAVWQAAAGR</sequence>
<keyword evidence="1" id="KW-0175">Coiled coil</keyword>
<dbReference type="RefSeq" id="WP_344434206.1">
    <property type="nucleotide sequence ID" value="NZ_BAAASL010000005.1"/>
</dbReference>
<evidence type="ECO:0000256" key="1">
    <source>
        <dbReference type="SAM" id="Coils"/>
    </source>
</evidence>
<evidence type="ECO:0000313" key="3">
    <source>
        <dbReference type="EMBL" id="GAA2712676.1"/>
    </source>
</evidence>
<accession>A0ABP6G2L7</accession>
<gene>
    <name evidence="3" type="ORF">GCM10010315_16800</name>
</gene>
<evidence type="ECO:0008006" key="5">
    <source>
        <dbReference type="Google" id="ProtNLM"/>
    </source>
</evidence>
<evidence type="ECO:0000256" key="2">
    <source>
        <dbReference type="SAM" id="Phobius"/>
    </source>
</evidence>
<feature type="transmembrane region" description="Helical" evidence="2">
    <location>
        <begin position="61"/>
        <end position="83"/>
    </location>
</feature>
<feature type="coiled-coil region" evidence="1">
    <location>
        <begin position="32"/>
        <end position="59"/>
    </location>
</feature>
<dbReference type="EMBL" id="BAAASL010000005">
    <property type="protein sequence ID" value="GAA2712676.1"/>
    <property type="molecule type" value="Genomic_DNA"/>
</dbReference>
<name>A0ABP6G2L7_9ACTN</name>